<dbReference type="GO" id="GO:0031410">
    <property type="term" value="C:cytoplasmic vesicle"/>
    <property type="evidence" value="ECO:0007669"/>
    <property type="project" value="TreeGrafter"/>
</dbReference>
<dbReference type="GO" id="GO:0032483">
    <property type="term" value="P:regulation of Rab protein signal transduction"/>
    <property type="evidence" value="ECO:0007669"/>
    <property type="project" value="TreeGrafter"/>
</dbReference>
<protein>
    <recommendedName>
        <fullName evidence="1">UDENN domain-containing protein</fullName>
    </recommendedName>
</protein>
<evidence type="ECO:0000259" key="1">
    <source>
        <dbReference type="PROSITE" id="PS50211"/>
    </source>
</evidence>
<name>A0A1E7FV46_9STRA</name>
<organism evidence="2 3">
    <name type="scientific">Fragilariopsis cylindrus CCMP1102</name>
    <dbReference type="NCBI Taxonomy" id="635003"/>
    <lineage>
        <taxon>Eukaryota</taxon>
        <taxon>Sar</taxon>
        <taxon>Stramenopiles</taxon>
        <taxon>Ochrophyta</taxon>
        <taxon>Bacillariophyta</taxon>
        <taxon>Bacillariophyceae</taxon>
        <taxon>Bacillariophycidae</taxon>
        <taxon>Bacillariales</taxon>
        <taxon>Bacillariaceae</taxon>
        <taxon>Fragilariopsis</taxon>
    </lineage>
</organism>
<keyword evidence="3" id="KW-1185">Reference proteome</keyword>
<dbReference type="InterPro" id="IPR001194">
    <property type="entry name" value="cDENN_dom"/>
</dbReference>
<dbReference type="InterPro" id="IPR043153">
    <property type="entry name" value="DENN_C"/>
</dbReference>
<dbReference type="InterPro" id="IPR037516">
    <property type="entry name" value="Tripartite_DENN"/>
</dbReference>
<dbReference type="KEGG" id="fcy:FRACYDRAFT_267112"/>
<dbReference type="Gene3D" id="3.40.50.11500">
    <property type="match status" value="1"/>
</dbReference>
<dbReference type="PROSITE" id="PS50211">
    <property type="entry name" value="DENN"/>
    <property type="match status" value="1"/>
</dbReference>
<evidence type="ECO:0000313" key="3">
    <source>
        <dbReference type="Proteomes" id="UP000095751"/>
    </source>
</evidence>
<dbReference type="PANTHER" id="PTHR12296">
    <property type="entry name" value="DENN DOMAIN-CONTAINING PROTEIN 4"/>
    <property type="match status" value="1"/>
</dbReference>
<dbReference type="InParanoid" id="A0A1E7FV46"/>
<dbReference type="InterPro" id="IPR051696">
    <property type="entry name" value="DENN_Domain_GEFs"/>
</dbReference>
<evidence type="ECO:0000313" key="2">
    <source>
        <dbReference type="EMBL" id="OEU21995.1"/>
    </source>
</evidence>
<dbReference type="Pfam" id="PF02141">
    <property type="entry name" value="DENN"/>
    <property type="match status" value="1"/>
</dbReference>
<reference evidence="2 3" key="1">
    <citation type="submission" date="2016-09" db="EMBL/GenBank/DDBJ databases">
        <title>Extensive genetic diversity and differential bi-allelic expression allows diatom success in the polar Southern Ocean.</title>
        <authorList>
            <consortium name="DOE Joint Genome Institute"/>
            <person name="Mock T."/>
            <person name="Otillar R.P."/>
            <person name="Strauss J."/>
            <person name="Dupont C."/>
            <person name="Frickenhaus S."/>
            <person name="Maumus F."/>
            <person name="Mcmullan M."/>
            <person name="Sanges R."/>
            <person name="Schmutz J."/>
            <person name="Toseland A."/>
            <person name="Valas R."/>
            <person name="Veluchamy A."/>
            <person name="Ward B.J."/>
            <person name="Allen A."/>
            <person name="Barry K."/>
            <person name="Falciatore A."/>
            <person name="Ferrante M."/>
            <person name="Fortunato A.E."/>
            <person name="Gloeckner G."/>
            <person name="Gruber A."/>
            <person name="Hipkin R."/>
            <person name="Janech M."/>
            <person name="Kroth P."/>
            <person name="Leese F."/>
            <person name="Lindquist E."/>
            <person name="Lyon B.R."/>
            <person name="Martin J."/>
            <person name="Mayer C."/>
            <person name="Parker M."/>
            <person name="Quesneville H."/>
            <person name="Raymond J."/>
            <person name="Uhlig C."/>
            <person name="Valentin K.U."/>
            <person name="Worden A.Z."/>
            <person name="Armbrust E.V."/>
            <person name="Bowler C."/>
            <person name="Green B."/>
            <person name="Moulton V."/>
            <person name="Van Oosterhout C."/>
            <person name="Grigoriev I."/>
        </authorList>
    </citation>
    <scope>NUCLEOTIDE SEQUENCE [LARGE SCALE GENOMIC DNA]</scope>
    <source>
        <strain evidence="2 3">CCMP1102</strain>
    </source>
</reference>
<dbReference type="AlphaFoldDB" id="A0A1E7FV46"/>
<gene>
    <name evidence="2" type="ORF">FRACYDRAFT_267112</name>
</gene>
<dbReference type="SMART" id="SM00799">
    <property type="entry name" value="DENN"/>
    <property type="match status" value="1"/>
</dbReference>
<accession>A0A1E7FV46</accession>
<proteinExistence type="predicted"/>
<dbReference type="Proteomes" id="UP000095751">
    <property type="component" value="Unassembled WGS sequence"/>
</dbReference>
<sequence length="427" mass="47739">MHVRNVKISSKLPVFEKHLKEQSWVERVLEEEYRDQSSPIAIGIALVSRKNVIFSMRDTLSRLFFDYSRQPGQSLQDAKASTSCGALVELLGSCSYQDHEGSTLRVLLEPYLRVSTASWVDRPLAAQETAFESHALRQLTDCLPPTSLALLFVTALLEQKIIFSSGRRSMLHAACVGLANLIRPLKWSHLLVPMVPGALANDLIQYPAPFILGVPSEDADSMDLLSNLPRDVTLVDLDVGRVILAPNFGQDNDMCRGTTDAQATARALRSQVLYLAQGLGTVFGNSLRSESWICDEPSLSHSTPGKLQLQNETLSTVVRLDQLRSSARGFVNELLEGSVSCCYWIEETAQTYGSNAEPTVLFDEDKFFEIKNHRSNRAWKHLFPQRESDTGALALILDDFDLILESFLRCQSMSIYISSRPKTDMFY</sequence>
<dbReference type="EMBL" id="KV784353">
    <property type="protein sequence ID" value="OEU21995.1"/>
    <property type="molecule type" value="Genomic_DNA"/>
</dbReference>
<feature type="domain" description="UDENN" evidence="1">
    <location>
        <begin position="1"/>
        <end position="359"/>
    </location>
</feature>
<dbReference type="PANTHER" id="PTHR12296:SF21">
    <property type="entry name" value="DENN DOMAIN-CONTAINING PROTEIN 3"/>
    <property type="match status" value="1"/>
</dbReference>
<dbReference type="OrthoDB" id="10266080at2759"/>